<dbReference type="NCBIfam" id="TIGR02937">
    <property type="entry name" value="sigma70-ECF"/>
    <property type="match status" value="1"/>
</dbReference>
<dbReference type="Gene3D" id="1.10.601.10">
    <property type="entry name" value="RNA Polymerase Primary Sigma Factor"/>
    <property type="match status" value="1"/>
</dbReference>
<evidence type="ECO:0000313" key="9">
    <source>
        <dbReference type="Proteomes" id="UP000199534"/>
    </source>
</evidence>
<dbReference type="GO" id="GO:0003677">
    <property type="term" value="F:DNA binding"/>
    <property type="evidence" value="ECO:0007669"/>
    <property type="project" value="UniProtKB-KW"/>
</dbReference>
<dbReference type="InterPro" id="IPR013324">
    <property type="entry name" value="RNA_pol_sigma_r3/r4-like"/>
</dbReference>
<dbReference type="Pfam" id="PF00140">
    <property type="entry name" value="Sigma70_r1_2"/>
    <property type="match status" value="1"/>
</dbReference>
<accession>A0A1I6FWI1</accession>
<protein>
    <submittedName>
        <fullName evidence="8">RNA polymerase primary sigma factor</fullName>
    </submittedName>
</protein>
<dbReference type="PANTHER" id="PTHR30603">
    <property type="entry name" value="RNA POLYMERASE SIGMA FACTOR RPO"/>
    <property type="match status" value="1"/>
</dbReference>
<dbReference type="EMBL" id="FOYQ01000001">
    <property type="protein sequence ID" value="SFR34271.1"/>
    <property type="molecule type" value="Genomic_DNA"/>
</dbReference>
<evidence type="ECO:0000259" key="5">
    <source>
        <dbReference type="Pfam" id="PF00140"/>
    </source>
</evidence>
<feature type="domain" description="RNA polymerase sigma-70 region 2" evidence="6">
    <location>
        <begin position="54"/>
        <end position="123"/>
    </location>
</feature>
<dbReference type="PANTHER" id="PTHR30603:SF47">
    <property type="entry name" value="RNA POLYMERASE SIGMA FACTOR SIGD, CHLOROPLASTIC"/>
    <property type="match status" value="1"/>
</dbReference>
<evidence type="ECO:0000256" key="1">
    <source>
        <dbReference type="ARBA" id="ARBA00023015"/>
    </source>
</evidence>
<dbReference type="InterPro" id="IPR007627">
    <property type="entry name" value="RNA_pol_sigma70_r2"/>
</dbReference>
<evidence type="ECO:0000259" key="6">
    <source>
        <dbReference type="Pfam" id="PF04542"/>
    </source>
</evidence>
<dbReference type="OrthoDB" id="9809557at2"/>
<name>A0A1I6FWI1_9FLAO</name>
<dbReference type="InterPro" id="IPR007630">
    <property type="entry name" value="RNA_pol_sigma70_r4"/>
</dbReference>
<dbReference type="Pfam" id="PF04542">
    <property type="entry name" value="Sigma70_r2"/>
    <property type="match status" value="1"/>
</dbReference>
<keyword evidence="9" id="KW-1185">Reference proteome</keyword>
<keyword evidence="1" id="KW-0805">Transcription regulation</keyword>
<keyword evidence="3" id="KW-0238">DNA-binding</keyword>
<organism evidence="8 9">
    <name type="scientific">Robiginitalea myxolifaciens</name>
    <dbReference type="NCBI Taxonomy" id="400055"/>
    <lineage>
        <taxon>Bacteria</taxon>
        <taxon>Pseudomonadati</taxon>
        <taxon>Bacteroidota</taxon>
        <taxon>Flavobacteriia</taxon>
        <taxon>Flavobacteriales</taxon>
        <taxon>Flavobacteriaceae</taxon>
        <taxon>Robiginitalea</taxon>
    </lineage>
</organism>
<dbReference type="PRINTS" id="PR00046">
    <property type="entry name" value="SIGMA70FCT"/>
</dbReference>
<dbReference type="SUPFAM" id="SSF88659">
    <property type="entry name" value="Sigma3 and sigma4 domains of RNA polymerase sigma factors"/>
    <property type="match status" value="2"/>
</dbReference>
<sequence length="287" mass="32859">MKPLYISKQITSRESISLNKYLGDISRIPLISQEEEVELSVRIRGGDSAALERLVSANLRFVVSVAKQYQSRGLNLHDLINEGNLGLIKAAQKFDETRGFKFISYAVWWIRQGIIQALTEKSRMVRLPLNKINAINKIKTFSSHFEQQNQRVPTAIELLEMVDFSLQEIEFCMNHTSRSRSLDEYLKPGESTLNLHDVLPSNTSSGPEYTMNNYSLQQDIDEVLHDLTFREAYVLKRVYGIGLDNPVGLAEIAMELDITSERVRQIKLNALHQLRSSSKIELLKEYL</sequence>
<dbReference type="InterPro" id="IPR000943">
    <property type="entry name" value="RNA_pol_sigma70"/>
</dbReference>
<evidence type="ECO:0000256" key="4">
    <source>
        <dbReference type="ARBA" id="ARBA00023163"/>
    </source>
</evidence>
<dbReference type="InterPro" id="IPR036388">
    <property type="entry name" value="WH-like_DNA-bd_sf"/>
</dbReference>
<dbReference type="Pfam" id="PF04545">
    <property type="entry name" value="Sigma70_r4"/>
    <property type="match status" value="1"/>
</dbReference>
<evidence type="ECO:0000256" key="3">
    <source>
        <dbReference type="ARBA" id="ARBA00023125"/>
    </source>
</evidence>
<dbReference type="InterPro" id="IPR013325">
    <property type="entry name" value="RNA_pol_sigma_r2"/>
</dbReference>
<evidence type="ECO:0000313" key="8">
    <source>
        <dbReference type="EMBL" id="SFR34271.1"/>
    </source>
</evidence>
<evidence type="ECO:0000256" key="2">
    <source>
        <dbReference type="ARBA" id="ARBA00023082"/>
    </source>
</evidence>
<reference evidence="8 9" key="1">
    <citation type="submission" date="2016-10" db="EMBL/GenBank/DDBJ databases">
        <authorList>
            <person name="de Groot N.N."/>
        </authorList>
    </citation>
    <scope>NUCLEOTIDE SEQUENCE [LARGE SCALE GENOMIC DNA]</scope>
    <source>
        <strain evidence="8 9">DSM 21019</strain>
    </source>
</reference>
<feature type="domain" description="RNA polymerase sigma-70 region 1.2" evidence="5">
    <location>
        <begin position="17"/>
        <end position="49"/>
    </location>
</feature>
<dbReference type="GO" id="GO:0016987">
    <property type="term" value="F:sigma factor activity"/>
    <property type="evidence" value="ECO:0007669"/>
    <property type="project" value="UniProtKB-KW"/>
</dbReference>
<feature type="domain" description="RNA polymerase sigma-70 region 4" evidence="7">
    <location>
        <begin position="223"/>
        <end position="275"/>
    </location>
</feature>
<dbReference type="InterPro" id="IPR009042">
    <property type="entry name" value="RNA_pol_sigma70_r1_2"/>
</dbReference>
<dbReference type="PIRSF" id="PIRSF000770">
    <property type="entry name" value="RNA_pol_sigma-SigE/K"/>
    <property type="match status" value="1"/>
</dbReference>
<keyword evidence="2" id="KW-0731">Sigma factor</keyword>
<dbReference type="Proteomes" id="UP000199534">
    <property type="component" value="Unassembled WGS sequence"/>
</dbReference>
<dbReference type="GO" id="GO:0006352">
    <property type="term" value="P:DNA-templated transcription initiation"/>
    <property type="evidence" value="ECO:0007669"/>
    <property type="project" value="InterPro"/>
</dbReference>
<proteinExistence type="predicted"/>
<dbReference type="InterPro" id="IPR050239">
    <property type="entry name" value="Sigma-70_RNA_pol_init_factors"/>
</dbReference>
<keyword evidence="4" id="KW-0804">Transcription</keyword>
<gene>
    <name evidence="8" type="ORF">SAMN04490243_0805</name>
</gene>
<dbReference type="SUPFAM" id="SSF88946">
    <property type="entry name" value="Sigma2 domain of RNA polymerase sigma factors"/>
    <property type="match status" value="1"/>
</dbReference>
<dbReference type="STRING" id="400055.SAMN04490243_0805"/>
<dbReference type="RefSeq" id="WP_092980867.1">
    <property type="nucleotide sequence ID" value="NZ_FOYQ01000001.1"/>
</dbReference>
<dbReference type="Gene3D" id="1.10.10.10">
    <property type="entry name" value="Winged helix-like DNA-binding domain superfamily/Winged helix DNA-binding domain"/>
    <property type="match status" value="2"/>
</dbReference>
<evidence type="ECO:0000259" key="7">
    <source>
        <dbReference type="Pfam" id="PF04545"/>
    </source>
</evidence>
<dbReference type="AlphaFoldDB" id="A0A1I6FWI1"/>
<dbReference type="InterPro" id="IPR014284">
    <property type="entry name" value="RNA_pol_sigma-70_dom"/>
</dbReference>